<evidence type="ECO:0000256" key="1">
    <source>
        <dbReference type="SAM" id="SignalP"/>
    </source>
</evidence>
<dbReference type="Proteomes" id="UP001371218">
    <property type="component" value="Unassembled WGS sequence"/>
</dbReference>
<feature type="chain" id="PRO_5045215919" description="Peptidylprolyl isomerase" evidence="1">
    <location>
        <begin position="28"/>
        <end position="181"/>
    </location>
</feature>
<comment type="caution">
    <text evidence="2">The sequence shown here is derived from an EMBL/GenBank/DDBJ whole genome shotgun (WGS) entry which is preliminary data.</text>
</comment>
<evidence type="ECO:0000313" key="3">
    <source>
        <dbReference type="Proteomes" id="UP001371218"/>
    </source>
</evidence>
<organism evidence="2 3">
    <name type="scientific">Ideonella lacteola</name>
    <dbReference type="NCBI Taxonomy" id="2984193"/>
    <lineage>
        <taxon>Bacteria</taxon>
        <taxon>Pseudomonadati</taxon>
        <taxon>Pseudomonadota</taxon>
        <taxon>Betaproteobacteria</taxon>
        <taxon>Burkholderiales</taxon>
        <taxon>Sphaerotilaceae</taxon>
        <taxon>Ideonella</taxon>
    </lineage>
</organism>
<evidence type="ECO:0008006" key="4">
    <source>
        <dbReference type="Google" id="ProtNLM"/>
    </source>
</evidence>
<protein>
    <recommendedName>
        <fullName evidence="4">Peptidylprolyl isomerase</fullName>
    </recommendedName>
</protein>
<dbReference type="EMBL" id="JBBUTG010000037">
    <property type="protein sequence ID" value="MEK8034850.1"/>
    <property type="molecule type" value="Genomic_DNA"/>
</dbReference>
<feature type="signal peptide" evidence="1">
    <location>
        <begin position="1"/>
        <end position="27"/>
    </location>
</feature>
<reference evidence="2 3" key="1">
    <citation type="submission" date="2024-04" db="EMBL/GenBank/DDBJ databases">
        <title>Novel species of the genus Ideonella isolated from streams.</title>
        <authorList>
            <person name="Lu H."/>
        </authorList>
    </citation>
    <scope>NUCLEOTIDE SEQUENCE [LARGE SCALE GENOMIC DNA]</scope>
    <source>
        <strain evidence="2 3">DXS29W</strain>
    </source>
</reference>
<gene>
    <name evidence="2" type="ORF">AACH06_28870</name>
</gene>
<keyword evidence="3" id="KW-1185">Reference proteome</keyword>
<keyword evidence="1" id="KW-0732">Signal</keyword>
<proteinExistence type="predicted"/>
<name>A0ABU9C1X7_9BURK</name>
<accession>A0ABU9C1X7</accession>
<sequence length="181" mass="19693">MRDRTTVGGAAALWLMALLGWSSVGLAQGPAPSSDPSPDPIAFIGHGVMFDESNRPIEVTPEFIEKAQAHYIQSLSARLPPAQAKRFDAERSRYAEIHRRVAASGQAADRQDSLVINAALIDWLIRAAPRDDAGALQGKNNLIKARLRYRLVAPEIGALYAAPQELMALLKYQAPGTRQPE</sequence>
<dbReference type="RefSeq" id="WP_341429283.1">
    <property type="nucleotide sequence ID" value="NZ_JBBUTG010000037.1"/>
</dbReference>
<evidence type="ECO:0000313" key="2">
    <source>
        <dbReference type="EMBL" id="MEK8034850.1"/>
    </source>
</evidence>